<gene>
    <name evidence="4" type="ORF">TWF703_006641</name>
</gene>
<feature type="compositionally biased region" description="Basic and acidic residues" evidence="2">
    <location>
        <begin position="381"/>
        <end position="409"/>
    </location>
</feature>
<evidence type="ECO:0000259" key="3">
    <source>
        <dbReference type="Pfam" id="PF06985"/>
    </source>
</evidence>
<feature type="compositionally biased region" description="Acidic residues" evidence="2">
    <location>
        <begin position="195"/>
        <end position="217"/>
    </location>
</feature>
<evidence type="ECO:0000313" key="4">
    <source>
        <dbReference type="EMBL" id="KAF3133584.1"/>
    </source>
</evidence>
<dbReference type="AlphaFoldDB" id="A0A7C8JYR4"/>
<feature type="compositionally biased region" description="Basic and acidic residues" evidence="2">
    <location>
        <begin position="218"/>
        <end position="235"/>
    </location>
</feature>
<reference evidence="4 5" key="1">
    <citation type="submission" date="2019-06" db="EMBL/GenBank/DDBJ databases">
        <authorList>
            <person name="Palmer J.M."/>
        </authorList>
    </citation>
    <scope>NUCLEOTIDE SEQUENCE [LARGE SCALE GENOMIC DNA]</scope>
    <source>
        <strain evidence="4 5">TWF703</strain>
    </source>
</reference>
<feature type="compositionally biased region" description="Basic and acidic residues" evidence="2">
    <location>
        <begin position="244"/>
        <end position="258"/>
    </location>
</feature>
<feature type="region of interest" description="Disordered" evidence="2">
    <location>
        <begin position="1139"/>
        <end position="1162"/>
    </location>
</feature>
<protein>
    <recommendedName>
        <fullName evidence="3">Heterokaryon incompatibility domain-containing protein</fullName>
    </recommendedName>
</protein>
<evidence type="ECO:0000313" key="5">
    <source>
        <dbReference type="Proteomes" id="UP000480548"/>
    </source>
</evidence>
<name>A0A7C8JYR4_ORBOL</name>
<comment type="caution">
    <text evidence="4">The sequence shown here is derived from an EMBL/GenBank/DDBJ whole genome shotgun (WGS) entry which is preliminary data.</text>
</comment>
<dbReference type="PANTHER" id="PTHR24148:SF64">
    <property type="entry name" value="HETEROKARYON INCOMPATIBILITY DOMAIN-CONTAINING PROTEIN"/>
    <property type="match status" value="1"/>
</dbReference>
<accession>A0A7C8JYR4</accession>
<dbReference type="EMBL" id="WIQZ01000039">
    <property type="protein sequence ID" value="KAF3133584.1"/>
    <property type="molecule type" value="Genomic_DNA"/>
</dbReference>
<dbReference type="Pfam" id="PF06985">
    <property type="entry name" value="HET"/>
    <property type="match status" value="1"/>
</dbReference>
<dbReference type="InterPro" id="IPR052895">
    <property type="entry name" value="HetReg/Transcr_Mod"/>
</dbReference>
<feature type="compositionally biased region" description="Polar residues" evidence="2">
    <location>
        <begin position="1139"/>
        <end position="1158"/>
    </location>
</feature>
<dbReference type="PANTHER" id="PTHR24148">
    <property type="entry name" value="ANKYRIN REPEAT DOMAIN-CONTAINING PROTEIN 39 HOMOLOG-RELATED"/>
    <property type="match status" value="1"/>
</dbReference>
<feature type="domain" description="Heterokaryon incompatibility" evidence="3">
    <location>
        <begin position="572"/>
        <end position="732"/>
    </location>
</feature>
<feature type="compositionally biased region" description="Acidic residues" evidence="2">
    <location>
        <begin position="166"/>
        <end position="178"/>
    </location>
</feature>
<evidence type="ECO:0000256" key="1">
    <source>
        <dbReference type="SAM" id="Coils"/>
    </source>
</evidence>
<organism evidence="4 5">
    <name type="scientific">Orbilia oligospora</name>
    <name type="common">Nematode-trapping fungus</name>
    <name type="synonym">Arthrobotrys oligospora</name>
    <dbReference type="NCBI Taxonomy" id="2813651"/>
    <lineage>
        <taxon>Eukaryota</taxon>
        <taxon>Fungi</taxon>
        <taxon>Dikarya</taxon>
        <taxon>Ascomycota</taxon>
        <taxon>Pezizomycotina</taxon>
        <taxon>Orbiliomycetes</taxon>
        <taxon>Orbiliales</taxon>
        <taxon>Orbiliaceae</taxon>
        <taxon>Orbilia</taxon>
    </lineage>
</organism>
<feature type="region of interest" description="Disordered" evidence="2">
    <location>
        <begin position="966"/>
        <end position="994"/>
    </location>
</feature>
<evidence type="ECO:0000256" key="2">
    <source>
        <dbReference type="SAM" id="MobiDB-lite"/>
    </source>
</evidence>
<feature type="compositionally biased region" description="Acidic residues" evidence="2">
    <location>
        <begin position="260"/>
        <end position="273"/>
    </location>
</feature>
<dbReference type="InterPro" id="IPR010730">
    <property type="entry name" value="HET"/>
</dbReference>
<feature type="region of interest" description="Disordered" evidence="2">
    <location>
        <begin position="377"/>
        <end position="409"/>
    </location>
</feature>
<feature type="compositionally biased region" description="Polar residues" evidence="2">
    <location>
        <begin position="971"/>
        <end position="988"/>
    </location>
</feature>
<proteinExistence type="predicted"/>
<sequence>MSTNHPQCCIHPKATGWKARLSYNHLTFREPGNQIAESRHNSIRSEIEHQQKKKETLKADRDKLWEKCRNELASLGLNRPEELKDVSKELTKAISQKLGSTEENDATRKKLAAIDEAIYLDNETIEKNEFSLTELRKDIDNLKSAVSTFKEKVKSLEAERDKVGDLDFEDDSDDDSSSDESSSNSDTGINSEDKDGNEDENYNSDEKEEENGEEFEERTENRNEEEQPGKEKELGKDEDEANEIDIKGQEGVDEKNEGLEWTEEEVLETEEENNLINGQNNIDVGGPSVNPENSTSELKQENETHQKRILKRARKIRKARRRLEDRINSYREYLEDYLEKEAGEAERKAKELEEEIKWAEKKKKKLQNEKTRLSRQLKGLNFKEGRSSSNKITEELKPDGERKDELTKRGERKGVLDRLREKLNTEQSELIKHRFSFQQPDQEPVDTYPEYVYQESNFKRKQEILKKAEDLEDLFRKVRDAKRDFKELQDLIVILTREDFIEEEMRQAPEQKDLLPEKQRSHMLESRPNYKELKKGYVRLLRIWKTKHEHYPLICSLESQALGEDGVNLSEYAALSYFWGSEYPQAYLYLRSDDDNKGTTTPNDSNWGSIARHAIAVPIRANLFRALLRLRSQGENLVWVDYLCINQDDTIEKTSQLREMVKIYGRAKKVCVWLGEPDNQGRSDRAMDFISEVRDFAMLDKYVQDQEKAEEWYGISELMRDRWFSRRWVVQEIALAKDATVHCGSKTVSWPHFVDAVSILVSNQTTIRSLFKSNSWRDGSSTLGEVQFFGANTLIEELDSLFWKAEDGTIIKPVKSLESLVTSLKTFDTSNKRDLIYSLIFIASDTYLGTGGYTPQMINYNRKIVHVYKDFVEFCIKSAASTTGITRYPLDIICRPWALPITSSDTNNADGQVLPSWISLLSNSVFGEPEQVYKGRRNGEAFVGSPGQSRYRASGNMEYIAKFEDAEKEGPSQSPNAPNGVDTATSNCEAPPDNVTSRPFPWNLVVKGFKLAKITKVSPKSTGGLILQESLRMGGWSGIENAREGASVSERIWRTLVANKDARGQVAPTWYQRACFRCLELADNFNGGDLNVGQLRESHSGMMNTYLTRVRNTIWNRSFFTATDARVTKDAGLSSTATLNKASETPCPSTPTLDVTQNGEKDPPFFTIEKIYGAEGKASKAEKDSELFGLCPGDAEDTDFVCIIYGCSVPLILRHVSPGPVNARYSIIGEAYVHGKMDGEAIHSYISGRTRGTEQDFYLI</sequence>
<dbReference type="Proteomes" id="UP000480548">
    <property type="component" value="Unassembled WGS sequence"/>
</dbReference>
<feature type="region of interest" description="Disordered" evidence="2">
    <location>
        <begin position="158"/>
        <end position="309"/>
    </location>
</feature>
<keyword evidence="1" id="KW-0175">Coiled coil</keyword>
<feature type="coiled-coil region" evidence="1">
    <location>
        <begin position="461"/>
        <end position="498"/>
    </location>
</feature>